<accession>A0A2N0AL32</accession>
<dbReference type="RefSeq" id="WP_100741834.1">
    <property type="nucleotide sequence ID" value="NZ_NPDW01000001.1"/>
</dbReference>
<dbReference type="SUPFAM" id="SSF54909">
    <property type="entry name" value="Dimeric alpha+beta barrel"/>
    <property type="match status" value="1"/>
</dbReference>
<comment type="caution">
    <text evidence="1">The sequence shown here is derived from an EMBL/GenBank/DDBJ whole genome shotgun (WGS) entry which is preliminary data.</text>
</comment>
<evidence type="ECO:0008006" key="3">
    <source>
        <dbReference type="Google" id="ProtNLM"/>
    </source>
</evidence>
<protein>
    <recommendedName>
        <fullName evidence="3">Antibiotic biosynthesis monooxygenase</fullName>
    </recommendedName>
</protein>
<dbReference type="InterPro" id="IPR011008">
    <property type="entry name" value="Dimeric_a/b-barrel"/>
</dbReference>
<dbReference type="EMBL" id="NPDX01000001">
    <property type="protein sequence ID" value="PJZ84947.1"/>
    <property type="molecule type" value="Genomic_DNA"/>
</dbReference>
<dbReference type="AlphaFoldDB" id="A0A2N0AL32"/>
<evidence type="ECO:0000313" key="1">
    <source>
        <dbReference type="EMBL" id="PJZ84947.1"/>
    </source>
</evidence>
<gene>
    <name evidence="1" type="ORF">CH364_01330</name>
</gene>
<reference evidence="1 2" key="1">
    <citation type="submission" date="2017-07" db="EMBL/GenBank/DDBJ databases">
        <title>Leptospira spp. isolated from tropical soils.</title>
        <authorList>
            <person name="Thibeaux R."/>
            <person name="Iraola G."/>
            <person name="Ferres I."/>
            <person name="Bierque E."/>
            <person name="Girault D."/>
            <person name="Soupe-Gilbert M.-E."/>
            <person name="Picardeau M."/>
            <person name="Goarant C."/>
        </authorList>
    </citation>
    <scope>NUCLEOTIDE SEQUENCE [LARGE SCALE GENOMIC DNA]</scope>
    <source>
        <strain evidence="1 2">FH2-B-A1</strain>
    </source>
</reference>
<keyword evidence="2" id="KW-1185">Reference proteome</keyword>
<organism evidence="1 2">
    <name type="scientific">Leptospira harrisiae</name>
    <dbReference type="NCBI Taxonomy" id="2023189"/>
    <lineage>
        <taxon>Bacteria</taxon>
        <taxon>Pseudomonadati</taxon>
        <taxon>Spirochaetota</taxon>
        <taxon>Spirochaetia</taxon>
        <taxon>Leptospirales</taxon>
        <taxon>Leptospiraceae</taxon>
        <taxon>Leptospira</taxon>
    </lineage>
</organism>
<proteinExistence type="predicted"/>
<name>A0A2N0AL32_9LEPT</name>
<sequence>MISATFIFKQKKSDSEFETLDRSIESFVENHPEYLGKDSWVNIEKGTMAVVYYFQSHKGLEALKTFSDHKTAKSQYTKWYEGYQVVIAEVTHCYGDGNIEHVTNSEFRNPNGTNF</sequence>
<dbReference type="Gene3D" id="3.30.70.100">
    <property type="match status" value="1"/>
</dbReference>
<evidence type="ECO:0000313" key="2">
    <source>
        <dbReference type="Proteomes" id="UP000232145"/>
    </source>
</evidence>
<dbReference type="Proteomes" id="UP000232145">
    <property type="component" value="Unassembled WGS sequence"/>
</dbReference>
<dbReference type="OrthoDB" id="6064772at2"/>